<dbReference type="CDD" id="cd00347">
    <property type="entry name" value="Flavin_utilizing_monoxygenases"/>
    <property type="match status" value="1"/>
</dbReference>
<dbReference type="InterPro" id="IPR011251">
    <property type="entry name" value="Luciferase-like_dom"/>
</dbReference>
<evidence type="ECO:0000256" key="2">
    <source>
        <dbReference type="ARBA" id="ARBA00074555"/>
    </source>
</evidence>
<feature type="domain" description="Luciferase-like" evidence="3">
    <location>
        <begin position="15"/>
        <end position="308"/>
    </location>
</feature>
<dbReference type="FunFam" id="3.20.20.30:FF:000002">
    <property type="entry name" value="LLM class flavin-dependent oxidoreductase"/>
    <property type="match status" value="1"/>
</dbReference>
<organism evidence="4 5">
    <name type="scientific">Arenibacter certesii</name>
    <dbReference type="NCBI Taxonomy" id="228955"/>
    <lineage>
        <taxon>Bacteria</taxon>
        <taxon>Pseudomonadati</taxon>
        <taxon>Bacteroidota</taxon>
        <taxon>Flavobacteriia</taxon>
        <taxon>Flavobacteriales</taxon>
        <taxon>Flavobacteriaceae</taxon>
        <taxon>Arenibacter</taxon>
    </lineage>
</organism>
<name>A0A918IRE7_9FLAO</name>
<dbReference type="AlphaFoldDB" id="A0A918IRE7"/>
<accession>A0A918IRE7</accession>
<dbReference type="Gene3D" id="3.20.20.30">
    <property type="entry name" value="Luciferase-like domain"/>
    <property type="match status" value="1"/>
</dbReference>
<dbReference type="GO" id="GO:0005829">
    <property type="term" value="C:cytosol"/>
    <property type="evidence" value="ECO:0007669"/>
    <property type="project" value="TreeGrafter"/>
</dbReference>
<evidence type="ECO:0000259" key="3">
    <source>
        <dbReference type="Pfam" id="PF00296"/>
    </source>
</evidence>
<evidence type="ECO:0000313" key="5">
    <source>
        <dbReference type="Proteomes" id="UP000634668"/>
    </source>
</evidence>
<dbReference type="EMBL" id="BMWP01000003">
    <property type="protein sequence ID" value="GGW24543.1"/>
    <property type="molecule type" value="Genomic_DNA"/>
</dbReference>
<keyword evidence="5" id="KW-1185">Reference proteome</keyword>
<dbReference type="InterPro" id="IPR019949">
    <property type="entry name" value="CmoO-like"/>
</dbReference>
<dbReference type="InterPro" id="IPR036661">
    <property type="entry name" value="Luciferase-like_sf"/>
</dbReference>
<dbReference type="Proteomes" id="UP000634668">
    <property type="component" value="Unassembled WGS sequence"/>
</dbReference>
<reference evidence="4" key="1">
    <citation type="journal article" date="2014" name="Int. J. Syst. Evol. Microbiol.">
        <title>Complete genome sequence of Corynebacterium casei LMG S-19264T (=DSM 44701T), isolated from a smear-ripened cheese.</title>
        <authorList>
            <consortium name="US DOE Joint Genome Institute (JGI-PGF)"/>
            <person name="Walter F."/>
            <person name="Albersmeier A."/>
            <person name="Kalinowski J."/>
            <person name="Ruckert C."/>
        </authorList>
    </citation>
    <scope>NUCLEOTIDE SEQUENCE</scope>
    <source>
        <strain evidence="4">KCTC 12113</strain>
    </source>
</reference>
<dbReference type="SUPFAM" id="SSF51679">
    <property type="entry name" value="Bacterial luciferase-like"/>
    <property type="match status" value="1"/>
</dbReference>
<protein>
    <recommendedName>
        <fullName evidence="2">Luciferase-like monooxygenase</fullName>
    </recommendedName>
</protein>
<proteinExistence type="predicted"/>
<dbReference type="GO" id="GO:0016705">
    <property type="term" value="F:oxidoreductase activity, acting on paired donors, with incorporation or reduction of molecular oxygen"/>
    <property type="evidence" value="ECO:0007669"/>
    <property type="project" value="InterPro"/>
</dbReference>
<dbReference type="PANTHER" id="PTHR30137:SF6">
    <property type="entry name" value="LUCIFERASE-LIKE MONOOXYGENASE"/>
    <property type="match status" value="1"/>
</dbReference>
<dbReference type="PANTHER" id="PTHR30137">
    <property type="entry name" value="LUCIFERASE-LIKE MONOOXYGENASE"/>
    <property type="match status" value="1"/>
</dbReference>
<sequence>MSMEQDNKSSLEGTKFSVLDLVPVAEGATHQQSMAKSLELAQHVEQLGFGRFWISEHHNMDTLVSSATPILIGYIAQGTQSIRVGSGGVMLPNHAPLVVAEQFGTLETLYPGRIDLGLGRAPGTDQLTAKALRRDRPETVHDFPRDIGELQTFFSLDNKNAAVRAIPGEGLDIPIYLLGSSTFSAQLAGLKGLPYAFASHFAPTHLHDALSLYHQNFQPSKQSATPYTIACVNVIAAETDENAKFLATSLQQLALGIIRNTRKPLPPPVKSMDGLWHELEQTQIQKMMHYSFVGSKETVQKQLESFVEATRVDEVMVVSHIHNHKDRLRSYEILSEIF</sequence>
<reference evidence="4" key="2">
    <citation type="submission" date="2020-09" db="EMBL/GenBank/DDBJ databases">
        <authorList>
            <person name="Sun Q."/>
            <person name="Kim S."/>
        </authorList>
    </citation>
    <scope>NUCLEOTIDE SEQUENCE</scope>
    <source>
        <strain evidence="4">KCTC 12113</strain>
    </source>
</reference>
<gene>
    <name evidence="4" type="ORF">GCM10007383_06350</name>
</gene>
<dbReference type="Pfam" id="PF00296">
    <property type="entry name" value="Bac_luciferase"/>
    <property type="match status" value="1"/>
</dbReference>
<evidence type="ECO:0000256" key="1">
    <source>
        <dbReference type="ARBA" id="ARBA00007789"/>
    </source>
</evidence>
<comment type="caution">
    <text evidence="4">The sequence shown here is derived from an EMBL/GenBank/DDBJ whole genome shotgun (WGS) entry which is preliminary data.</text>
</comment>
<dbReference type="NCBIfam" id="TIGR03558">
    <property type="entry name" value="oxido_grp_1"/>
    <property type="match status" value="1"/>
</dbReference>
<dbReference type="InterPro" id="IPR050766">
    <property type="entry name" value="Bact_Lucif_Oxidored"/>
</dbReference>
<comment type="similarity">
    <text evidence="1">To bacterial alkanal monooxygenase alpha and beta chains.</text>
</comment>
<evidence type="ECO:0000313" key="4">
    <source>
        <dbReference type="EMBL" id="GGW24543.1"/>
    </source>
</evidence>